<dbReference type="EMBL" id="JACQRX010000359">
    <property type="protein sequence ID" value="MBI4252437.1"/>
    <property type="molecule type" value="Genomic_DNA"/>
</dbReference>
<feature type="transmembrane region" description="Helical" evidence="1">
    <location>
        <begin position="95"/>
        <end position="113"/>
    </location>
</feature>
<name>A0A932ZYC4_UNCTE</name>
<keyword evidence="1" id="KW-0812">Transmembrane</keyword>
<protein>
    <submittedName>
        <fullName evidence="2">Uncharacterized protein</fullName>
    </submittedName>
</protein>
<evidence type="ECO:0000256" key="1">
    <source>
        <dbReference type="SAM" id="Phobius"/>
    </source>
</evidence>
<accession>A0A932ZYC4</accession>
<dbReference type="AlphaFoldDB" id="A0A932ZYC4"/>
<keyword evidence="1" id="KW-1133">Transmembrane helix</keyword>
<evidence type="ECO:0000313" key="3">
    <source>
        <dbReference type="Proteomes" id="UP000752292"/>
    </source>
</evidence>
<dbReference type="Proteomes" id="UP000752292">
    <property type="component" value="Unassembled WGS sequence"/>
</dbReference>
<proteinExistence type="predicted"/>
<reference evidence="2" key="1">
    <citation type="submission" date="2020-07" db="EMBL/GenBank/DDBJ databases">
        <title>Huge and variable diversity of episymbiotic CPR bacteria and DPANN archaea in groundwater ecosystems.</title>
        <authorList>
            <person name="He C.Y."/>
            <person name="Keren R."/>
            <person name="Whittaker M."/>
            <person name="Farag I.F."/>
            <person name="Doudna J."/>
            <person name="Cate J.H.D."/>
            <person name="Banfield J.F."/>
        </authorList>
    </citation>
    <scope>NUCLEOTIDE SEQUENCE</scope>
    <source>
        <strain evidence="2">NC_groundwater_1370_Ag_S-0.2um_69_93</strain>
    </source>
</reference>
<feature type="transmembrane region" description="Helical" evidence="1">
    <location>
        <begin position="29"/>
        <end position="49"/>
    </location>
</feature>
<comment type="caution">
    <text evidence="2">The sequence shown here is derived from an EMBL/GenBank/DDBJ whole genome shotgun (WGS) entry which is preliminary data.</text>
</comment>
<organism evidence="2 3">
    <name type="scientific">Tectimicrobiota bacterium</name>
    <dbReference type="NCBI Taxonomy" id="2528274"/>
    <lineage>
        <taxon>Bacteria</taxon>
        <taxon>Pseudomonadati</taxon>
        <taxon>Nitrospinota/Tectimicrobiota group</taxon>
        <taxon>Candidatus Tectimicrobiota</taxon>
    </lineage>
</organism>
<keyword evidence="1" id="KW-0472">Membrane</keyword>
<gene>
    <name evidence="2" type="ORF">HY618_08255</name>
</gene>
<sequence>MVTGCAPFFLLALAGVALGSWVFGSHIAARLLGLAGLALFLLYFALLNWTAQARIRLRREEKTGGAPGESGGARQEARSEEARGEWAHYLRAEGWILWLGVGVLLAVILLLVLRVRQKTGFPG</sequence>
<evidence type="ECO:0000313" key="2">
    <source>
        <dbReference type="EMBL" id="MBI4252437.1"/>
    </source>
</evidence>